<evidence type="ECO:0008006" key="2">
    <source>
        <dbReference type="Google" id="ProtNLM"/>
    </source>
</evidence>
<accession>A0A450YM62</accession>
<dbReference type="AlphaFoldDB" id="A0A450YM62"/>
<organism evidence="1">
    <name type="scientific">Candidatus Kentrum sp. TC</name>
    <dbReference type="NCBI Taxonomy" id="2126339"/>
    <lineage>
        <taxon>Bacteria</taxon>
        <taxon>Pseudomonadati</taxon>
        <taxon>Pseudomonadota</taxon>
        <taxon>Gammaproteobacteria</taxon>
        <taxon>Candidatus Kentrum</taxon>
    </lineage>
</organism>
<reference evidence="1" key="1">
    <citation type="submission" date="2019-02" db="EMBL/GenBank/DDBJ databases">
        <authorList>
            <person name="Gruber-Vodicka R. H."/>
            <person name="Seah K. B. B."/>
        </authorList>
    </citation>
    <scope>NUCLEOTIDE SEQUENCE</scope>
    <source>
        <strain evidence="1">BECK_BZ125</strain>
    </source>
</reference>
<protein>
    <recommendedName>
        <fullName evidence="2">Antitoxin Phd_YefM, type II toxin-antitoxin system</fullName>
    </recommendedName>
</protein>
<sequence length="68" mass="8007">MQQFHPEYVIDSSHNKKSVLLPIREWEEIVLAMEELEDIRACDEAKGTDEEIIPFERAVEEIENIPPR</sequence>
<name>A0A450YM62_9GAMM</name>
<gene>
    <name evidence="1" type="ORF">BECKTC1821E_GA0114239_102016</name>
</gene>
<proteinExistence type="predicted"/>
<dbReference type="EMBL" id="CAADFT010000020">
    <property type="protein sequence ID" value="VFK42615.1"/>
    <property type="molecule type" value="Genomic_DNA"/>
</dbReference>
<evidence type="ECO:0000313" key="1">
    <source>
        <dbReference type="EMBL" id="VFK42615.1"/>
    </source>
</evidence>